<protein>
    <recommendedName>
        <fullName evidence="2">Ancillary SecYEG translocon subunit/Cell division coordinator CpoB TPR domain-containing protein</fullName>
    </recommendedName>
</protein>
<name>A0A2T5V9R1_9HYPH</name>
<feature type="transmembrane region" description="Helical" evidence="1">
    <location>
        <begin position="24"/>
        <end position="45"/>
    </location>
</feature>
<gene>
    <name evidence="3" type="ORF">C8N35_10484</name>
</gene>
<dbReference type="InterPro" id="IPR018704">
    <property type="entry name" value="SecYEG/CpoB_TPR"/>
</dbReference>
<reference evidence="3 4" key="1">
    <citation type="submission" date="2018-04" db="EMBL/GenBank/DDBJ databases">
        <title>Genomic Encyclopedia of Archaeal and Bacterial Type Strains, Phase II (KMG-II): from individual species to whole genera.</title>
        <authorList>
            <person name="Goeker M."/>
        </authorList>
    </citation>
    <scope>NUCLEOTIDE SEQUENCE [LARGE SCALE GENOMIC DNA]</scope>
    <source>
        <strain evidence="3 4">DSM 23382</strain>
    </source>
</reference>
<dbReference type="EMBL" id="QAYG01000004">
    <property type="protein sequence ID" value="PTW60461.1"/>
    <property type="molecule type" value="Genomic_DNA"/>
</dbReference>
<keyword evidence="4" id="KW-1185">Reference proteome</keyword>
<organism evidence="3 4">
    <name type="scientific">Breoghania corrubedonensis</name>
    <dbReference type="NCBI Taxonomy" id="665038"/>
    <lineage>
        <taxon>Bacteria</taxon>
        <taxon>Pseudomonadati</taxon>
        <taxon>Pseudomonadota</taxon>
        <taxon>Alphaproteobacteria</taxon>
        <taxon>Hyphomicrobiales</taxon>
        <taxon>Stappiaceae</taxon>
        <taxon>Breoghania</taxon>
    </lineage>
</organism>
<dbReference type="Pfam" id="PF09976">
    <property type="entry name" value="TPR_21"/>
    <property type="match status" value="1"/>
</dbReference>
<dbReference type="AlphaFoldDB" id="A0A2T5V9R1"/>
<dbReference type="OrthoDB" id="7173339at2"/>
<dbReference type="Proteomes" id="UP000244081">
    <property type="component" value="Unassembled WGS sequence"/>
</dbReference>
<comment type="caution">
    <text evidence="3">The sequence shown here is derived from an EMBL/GenBank/DDBJ whole genome shotgun (WGS) entry which is preliminary data.</text>
</comment>
<accession>A0A2T5V9R1</accession>
<evidence type="ECO:0000256" key="1">
    <source>
        <dbReference type="SAM" id="Phobius"/>
    </source>
</evidence>
<feature type="domain" description="Ancillary SecYEG translocon subunit/Cell division coordinator CpoB TPR" evidence="2">
    <location>
        <begin position="20"/>
        <end position="191"/>
    </location>
</feature>
<keyword evidence="1" id="KW-0812">Transmembrane</keyword>
<sequence>MSDIFREVDEDLRRDRYGKLWKRLAPYIIGVAVLIVAGTGGYRFFEYRQAQQSAKAGDMLLTAIDEGNAGDHDKAREELAGLSDATGGYAMLGSMRAASELAAAGDKDGALKAFSKIADDTSIDKLYRDMAAIRAGYLAVDLEDRDKVKARVEPLADAANSLRAAAWEILGLAAWKAGDMDGADKWFAMILEDREAPADVSTRARMMQSLIQAAKTPEVASNANGAATDEEKTQ</sequence>
<evidence type="ECO:0000313" key="3">
    <source>
        <dbReference type="EMBL" id="PTW60461.1"/>
    </source>
</evidence>
<evidence type="ECO:0000259" key="2">
    <source>
        <dbReference type="Pfam" id="PF09976"/>
    </source>
</evidence>
<proteinExistence type="predicted"/>
<evidence type="ECO:0000313" key="4">
    <source>
        <dbReference type="Proteomes" id="UP000244081"/>
    </source>
</evidence>
<dbReference type="RefSeq" id="WP_107990074.1">
    <property type="nucleotide sequence ID" value="NZ_QAYG01000004.1"/>
</dbReference>
<keyword evidence="1" id="KW-0472">Membrane</keyword>
<keyword evidence="1" id="KW-1133">Transmembrane helix</keyword>